<dbReference type="Proteomes" id="UP001337655">
    <property type="component" value="Unassembled WGS sequence"/>
</dbReference>
<proteinExistence type="predicted"/>
<dbReference type="GeneID" id="89924909"/>
<name>A0AAV9PGV8_9PEZI</name>
<gene>
    <name evidence="1" type="ORF">LTR77_003563</name>
</gene>
<organism evidence="1 2">
    <name type="scientific">Saxophila tyrrhenica</name>
    <dbReference type="NCBI Taxonomy" id="1690608"/>
    <lineage>
        <taxon>Eukaryota</taxon>
        <taxon>Fungi</taxon>
        <taxon>Dikarya</taxon>
        <taxon>Ascomycota</taxon>
        <taxon>Pezizomycotina</taxon>
        <taxon>Dothideomycetes</taxon>
        <taxon>Dothideomycetidae</taxon>
        <taxon>Mycosphaerellales</taxon>
        <taxon>Extremaceae</taxon>
        <taxon>Saxophila</taxon>
    </lineage>
</organism>
<comment type="caution">
    <text evidence="1">The sequence shown here is derived from an EMBL/GenBank/DDBJ whole genome shotgun (WGS) entry which is preliminary data.</text>
</comment>
<reference evidence="1 2" key="1">
    <citation type="submission" date="2023-08" db="EMBL/GenBank/DDBJ databases">
        <title>Black Yeasts Isolated from many extreme environments.</title>
        <authorList>
            <person name="Coleine C."/>
            <person name="Stajich J.E."/>
            <person name="Selbmann L."/>
        </authorList>
    </citation>
    <scope>NUCLEOTIDE SEQUENCE [LARGE SCALE GENOMIC DNA]</scope>
    <source>
        <strain evidence="1 2">CCFEE 5935</strain>
    </source>
</reference>
<accession>A0AAV9PGV8</accession>
<evidence type="ECO:0000313" key="2">
    <source>
        <dbReference type="Proteomes" id="UP001337655"/>
    </source>
</evidence>
<dbReference type="PANTHER" id="PTHR42085:SF2">
    <property type="entry name" value="F-BOX DOMAIN-CONTAINING PROTEIN"/>
    <property type="match status" value="1"/>
</dbReference>
<dbReference type="AlphaFoldDB" id="A0AAV9PGV8"/>
<dbReference type="PANTHER" id="PTHR42085">
    <property type="entry name" value="F-BOX DOMAIN-CONTAINING PROTEIN"/>
    <property type="match status" value="1"/>
</dbReference>
<dbReference type="EMBL" id="JAVRRT010000005">
    <property type="protein sequence ID" value="KAK5171926.1"/>
    <property type="molecule type" value="Genomic_DNA"/>
</dbReference>
<sequence length="431" mass="49917">MPSGHISYRRSRPSNHLRAIKTQRPDMLCDILHWAVDVYRFSSFETFDIHVSIHPGAAAIQVVDTSGQFIGWDKYVFQVWGQADKTMAVRLDSRGCIRVWFNDRWARFTRFLRLIKPPYSWNLSKGPLTRADQDFQWYQQSRWWLGNRKSFLFLRLPPEIRNLIYGFALGDKIEPYPTHRDRGVGSNSRSMIIRRANTALLQVSPLVYKEVSDMIYTFTPFFVEHFGVAEKLLRKPRPCSRIRQLELALTHDDFFWLFGGQFEDDGVMTAPHQAATTLRNMRLSKLRLRIAEPRPVTADERFDGACQKTVVDWILEAAWPTVRGHPVELAGYVKARQKRAFEAACKAERKKFDVWQKQRMAVGDEEGSWDDYDEWLEQVGDDEGGGVMLAETTMVIQEDELFAAGRVKISAERPLCLCKVHCAVECWSADD</sequence>
<protein>
    <submittedName>
        <fullName evidence="1">Uncharacterized protein</fullName>
    </submittedName>
</protein>
<keyword evidence="2" id="KW-1185">Reference proteome</keyword>
<evidence type="ECO:0000313" key="1">
    <source>
        <dbReference type="EMBL" id="KAK5171926.1"/>
    </source>
</evidence>
<dbReference type="InterPro" id="IPR038883">
    <property type="entry name" value="AN11006-like"/>
</dbReference>
<dbReference type="RefSeq" id="XP_064660770.1">
    <property type="nucleotide sequence ID" value="XM_064800819.1"/>
</dbReference>